<sequence length="256" mass="29499">MHKCRKKFSQQMIPKSFSTTAIYYNYVQKLVKDCAEYFFNAWVNGNAHGQQLLHVLKASPATMKNIFKEGNTDKWDVTVLCMAIQGVSRATKKLAQSTSSKTQYNYKSEDRLITVIRRTRNQVSHCAKPVLSDDEFTKLWKQLDDALVKLGDQPANLEEMKKLYVNGGKNNFDEEPAQLKTQADKCFRDKKYGEAISIYKEILKFESVGTEQQPIIYSNISASYLLLDTPEFVKKAVEYAKQCVMMRPTWWRATTV</sequence>
<reference evidence="3" key="1">
    <citation type="submission" date="2022-11" db="UniProtKB">
        <authorList>
            <consortium name="WormBaseParasite"/>
        </authorList>
    </citation>
    <scope>IDENTIFICATION</scope>
</reference>
<dbReference type="WBParaSite" id="jg23435">
    <property type="protein sequence ID" value="jg23435"/>
    <property type="gene ID" value="jg23435"/>
</dbReference>
<dbReference type="InterPro" id="IPR011990">
    <property type="entry name" value="TPR-like_helical_dom_sf"/>
</dbReference>
<dbReference type="Gene3D" id="1.25.40.10">
    <property type="entry name" value="Tetratricopeptide repeat domain"/>
    <property type="match status" value="1"/>
</dbReference>
<dbReference type="Pfam" id="PF18738">
    <property type="entry name" value="HEPN_DZIP3"/>
    <property type="match status" value="1"/>
</dbReference>
<evidence type="ECO:0000313" key="2">
    <source>
        <dbReference type="Proteomes" id="UP000887574"/>
    </source>
</evidence>
<name>A0A915DTT8_9BILA</name>
<feature type="domain" description="DZIP3-like HEPN" evidence="1">
    <location>
        <begin position="71"/>
        <end position="162"/>
    </location>
</feature>
<dbReference type="AlphaFoldDB" id="A0A915DTT8"/>
<proteinExistence type="predicted"/>
<evidence type="ECO:0000313" key="3">
    <source>
        <dbReference type="WBParaSite" id="jg23435"/>
    </source>
</evidence>
<evidence type="ECO:0000259" key="1">
    <source>
        <dbReference type="Pfam" id="PF18738"/>
    </source>
</evidence>
<keyword evidence="2" id="KW-1185">Reference proteome</keyword>
<protein>
    <submittedName>
        <fullName evidence="3">DZIP3-like HEPN domain-containing protein</fullName>
    </submittedName>
</protein>
<dbReference type="InterPro" id="IPR041249">
    <property type="entry name" value="HEPN_DZIP3"/>
</dbReference>
<organism evidence="2 3">
    <name type="scientific">Ditylenchus dipsaci</name>
    <dbReference type="NCBI Taxonomy" id="166011"/>
    <lineage>
        <taxon>Eukaryota</taxon>
        <taxon>Metazoa</taxon>
        <taxon>Ecdysozoa</taxon>
        <taxon>Nematoda</taxon>
        <taxon>Chromadorea</taxon>
        <taxon>Rhabditida</taxon>
        <taxon>Tylenchina</taxon>
        <taxon>Tylenchomorpha</taxon>
        <taxon>Sphaerularioidea</taxon>
        <taxon>Anguinidae</taxon>
        <taxon>Anguininae</taxon>
        <taxon>Ditylenchus</taxon>
    </lineage>
</organism>
<accession>A0A915DTT8</accession>
<dbReference type="SUPFAM" id="SSF48452">
    <property type="entry name" value="TPR-like"/>
    <property type="match status" value="1"/>
</dbReference>
<dbReference type="Proteomes" id="UP000887574">
    <property type="component" value="Unplaced"/>
</dbReference>